<keyword evidence="2 7" id="KW-0132">Cell division</keyword>
<keyword evidence="1 7" id="KW-1003">Cell membrane</keyword>
<dbReference type="OrthoDB" id="5189646at2"/>
<accession>A0A495Y200</accession>
<comment type="similarity">
    <text evidence="7">Belongs to the CrgA family.</text>
</comment>
<evidence type="ECO:0000313" key="10">
    <source>
        <dbReference type="EMBL" id="RKT79689.1"/>
    </source>
</evidence>
<dbReference type="EMBL" id="JACHVT010000005">
    <property type="protein sequence ID" value="MBB2987286.1"/>
    <property type="molecule type" value="Genomic_DNA"/>
</dbReference>
<proteinExistence type="inferred from homology"/>
<feature type="transmembrane region" description="Helical" evidence="7">
    <location>
        <begin position="29"/>
        <end position="51"/>
    </location>
</feature>
<organism evidence="10 11">
    <name type="scientific">Terracoccus luteus</name>
    <dbReference type="NCBI Taxonomy" id="53356"/>
    <lineage>
        <taxon>Bacteria</taxon>
        <taxon>Bacillati</taxon>
        <taxon>Actinomycetota</taxon>
        <taxon>Actinomycetes</taxon>
        <taxon>Micrococcales</taxon>
        <taxon>Intrasporangiaceae</taxon>
        <taxon>Terracoccus</taxon>
    </lineage>
</organism>
<dbReference type="InterPro" id="IPR009619">
    <property type="entry name" value="CrgA"/>
</dbReference>
<keyword evidence="4 7" id="KW-1133">Transmembrane helix</keyword>
<feature type="region of interest" description="Disordered" evidence="8">
    <location>
        <begin position="1"/>
        <end position="26"/>
    </location>
</feature>
<gene>
    <name evidence="7" type="primary">crgA</name>
    <name evidence="10" type="ORF">DFJ68_3165</name>
    <name evidence="9" type="ORF">FHW14_002469</name>
</gene>
<evidence type="ECO:0000313" key="11">
    <source>
        <dbReference type="Proteomes" id="UP000278440"/>
    </source>
</evidence>
<dbReference type="GO" id="GO:0005886">
    <property type="term" value="C:plasma membrane"/>
    <property type="evidence" value="ECO:0007669"/>
    <property type="project" value="UniProtKB-SubCell"/>
</dbReference>
<evidence type="ECO:0000256" key="7">
    <source>
        <dbReference type="HAMAP-Rule" id="MF_00631"/>
    </source>
</evidence>
<evidence type="ECO:0000256" key="2">
    <source>
        <dbReference type="ARBA" id="ARBA00022618"/>
    </source>
</evidence>
<keyword evidence="11" id="KW-1185">Reference proteome</keyword>
<sequence length="83" mass="9504">MPESKGRDRKVAAYTPPPRSKAAEPNPTWWAPTFITLLVLGLLWIVVYYVSEYRYPIGSIGVWNLGIGFVLLMGGFIMTMRWR</sequence>
<evidence type="ECO:0000256" key="3">
    <source>
        <dbReference type="ARBA" id="ARBA00022692"/>
    </source>
</evidence>
<dbReference type="RefSeq" id="WP_121034541.1">
    <property type="nucleotide sequence ID" value="NZ_JACHVT010000005.1"/>
</dbReference>
<dbReference type="Pfam" id="PF06781">
    <property type="entry name" value="CrgA"/>
    <property type="match status" value="1"/>
</dbReference>
<keyword evidence="3 7" id="KW-0812">Transmembrane</keyword>
<keyword evidence="6 7" id="KW-0131">Cell cycle</keyword>
<dbReference type="AlphaFoldDB" id="A0A495Y200"/>
<dbReference type="HAMAP" id="MF_00631">
    <property type="entry name" value="CrgA"/>
    <property type="match status" value="1"/>
</dbReference>
<feature type="compositionally biased region" description="Basic and acidic residues" evidence="8">
    <location>
        <begin position="1"/>
        <end position="11"/>
    </location>
</feature>
<reference evidence="10 11" key="1">
    <citation type="submission" date="2018-10" db="EMBL/GenBank/DDBJ databases">
        <title>Sequencing the genomes of 1000 actinobacteria strains.</title>
        <authorList>
            <person name="Klenk H.-P."/>
        </authorList>
    </citation>
    <scope>NUCLEOTIDE SEQUENCE [LARGE SCALE GENOMIC DNA]</scope>
    <source>
        <strain evidence="10 11">DSM 44267</strain>
    </source>
</reference>
<evidence type="ECO:0000313" key="9">
    <source>
        <dbReference type="EMBL" id="MBB2987286.1"/>
    </source>
</evidence>
<dbReference type="GO" id="GO:0051301">
    <property type="term" value="P:cell division"/>
    <property type="evidence" value="ECO:0007669"/>
    <property type="project" value="UniProtKB-UniRule"/>
</dbReference>
<comment type="caution">
    <text evidence="10">The sequence shown here is derived from an EMBL/GenBank/DDBJ whole genome shotgun (WGS) entry which is preliminary data.</text>
</comment>
<evidence type="ECO:0000256" key="4">
    <source>
        <dbReference type="ARBA" id="ARBA00022989"/>
    </source>
</evidence>
<evidence type="ECO:0000256" key="5">
    <source>
        <dbReference type="ARBA" id="ARBA00023136"/>
    </source>
</evidence>
<evidence type="ECO:0000256" key="6">
    <source>
        <dbReference type="ARBA" id="ARBA00023306"/>
    </source>
</evidence>
<comment type="subcellular location">
    <subcellularLocation>
        <location evidence="7">Cell membrane</location>
        <topology evidence="7">Multi-pass membrane protein</topology>
    </subcellularLocation>
</comment>
<keyword evidence="5 7" id="KW-0472">Membrane</keyword>
<evidence type="ECO:0000256" key="8">
    <source>
        <dbReference type="SAM" id="MobiDB-lite"/>
    </source>
</evidence>
<dbReference type="EMBL" id="RBXT01000001">
    <property type="protein sequence ID" value="RKT79689.1"/>
    <property type="molecule type" value="Genomic_DNA"/>
</dbReference>
<comment type="function">
    <text evidence="7">Involved in cell division.</text>
</comment>
<reference evidence="9 12" key="2">
    <citation type="submission" date="2020-08" db="EMBL/GenBank/DDBJ databases">
        <title>Genomic Encyclopedia of Type Strains, Phase IV (KMG-V): Genome sequencing to study the core and pangenomes of soil and plant-associated prokaryotes.</title>
        <authorList>
            <person name="Whitman W."/>
        </authorList>
    </citation>
    <scope>NUCLEOTIDE SEQUENCE [LARGE SCALE GENOMIC DNA]</scope>
    <source>
        <strain evidence="9 12">B3ACCR2</strain>
    </source>
</reference>
<evidence type="ECO:0000256" key="1">
    <source>
        <dbReference type="ARBA" id="ARBA00022475"/>
    </source>
</evidence>
<name>A0A495Y200_9MICO</name>
<evidence type="ECO:0000313" key="12">
    <source>
        <dbReference type="Proteomes" id="UP000590811"/>
    </source>
</evidence>
<dbReference type="Proteomes" id="UP000590811">
    <property type="component" value="Unassembled WGS sequence"/>
</dbReference>
<protein>
    <recommendedName>
        <fullName evidence="7">Cell division protein CrgA</fullName>
    </recommendedName>
</protein>
<feature type="transmembrane region" description="Helical" evidence="7">
    <location>
        <begin position="57"/>
        <end position="78"/>
    </location>
</feature>
<dbReference type="Proteomes" id="UP000278440">
    <property type="component" value="Unassembled WGS sequence"/>
</dbReference>